<dbReference type="InterPro" id="IPR038637">
    <property type="entry name" value="NPCBM_sf"/>
</dbReference>
<dbReference type="GO" id="GO:0016798">
    <property type="term" value="F:hydrolase activity, acting on glycosyl bonds"/>
    <property type="evidence" value="ECO:0007669"/>
    <property type="project" value="UniProtKB-KW"/>
</dbReference>
<keyword evidence="3" id="KW-0732">Signal</keyword>
<proteinExistence type="predicted"/>
<dbReference type="RefSeq" id="WP_188175682.1">
    <property type="nucleotide sequence ID" value="NZ_JACVVD010000005.1"/>
</dbReference>
<dbReference type="Gene3D" id="2.60.40.1180">
    <property type="entry name" value="Golgi alpha-mannosidase II"/>
    <property type="match status" value="1"/>
</dbReference>
<feature type="domain" description="Glycosyl hydrolase family 98 putative carbohydrate-binding module" evidence="4">
    <location>
        <begin position="74"/>
        <end position="217"/>
    </location>
</feature>
<dbReference type="InterPro" id="IPR017853">
    <property type="entry name" value="GH"/>
</dbReference>
<comment type="caution">
    <text evidence="5">The sequence shown here is derived from an EMBL/GenBank/DDBJ whole genome shotgun (WGS) entry which is preliminary data.</text>
</comment>
<name>A0A926KRD1_9BACL</name>
<dbReference type="Pfam" id="PF08305">
    <property type="entry name" value="NPCBM"/>
    <property type="match status" value="2"/>
</dbReference>
<organism evidence="5 6">
    <name type="scientific">Paenibacillus sedimenti</name>
    <dbReference type="NCBI Taxonomy" id="2770274"/>
    <lineage>
        <taxon>Bacteria</taxon>
        <taxon>Bacillati</taxon>
        <taxon>Bacillota</taxon>
        <taxon>Bacilli</taxon>
        <taxon>Bacillales</taxon>
        <taxon>Paenibacillaceae</taxon>
        <taxon>Paenibacillus</taxon>
    </lineage>
</organism>
<keyword evidence="6" id="KW-1185">Reference proteome</keyword>
<dbReference type="Pfam" id="PF10566">
    <property type="entry name" value="Glyco_hydro_97"/>
    <property type="match status" value="1"/>
</dbReference>
<dbReference type="InterPro" id="IPR059177">
    <property type="entry name" value="GH29D-like_dom"/>
</dbReference>
<dbReference type="SUPFAM" id="SSF51445">
    <property type="entry name" value="(Trans)glycosidases"/>
    <property type="match status" value="1"/>
</dbReference>
<dbReference type="Gene3D" id="2.60.120.1060">
    <property type="entry name" value="NPCBM/NEW2 domain"/>
    <property type="match status" value="2"/>
</dbReference>
<evidence type="ECO:0000256" key="2">
    <source>
        <dbReference type="ARBA" id="ARBA00023295"/>
    </source>
</evidence>
<evidence type="ECO:0000256" key="3">
    <source>
        <dbReference type="SAM" id="SignalP"/>
    </source>
</evidence>
<evidence type="ECO:0000313" key="5">
    <source>
        <dbReference type="EMBL" id="MBD0381903.1"/>
    </source>
</evidence>
<accession>A0A926KRD1</accession>
<feature type="signal peptide" evidence="3">
    <location>
        <begin position="1"/>
        <end position="35"/>
    </location>
</feature>
<dbReference type="Pfam" id="PF13290">
    <property type="entry name" value="CHB_HEX_C_1"/>
    <property type="match status" value="2"/>
</dbReference>
<dbReference type="PANTHER" id="PTHR35803:SF2">
    <property type="entry name" value="RETAINING ALPHA-GALACTOSIDASE"/>
    <property type="match status" value="1"/>
</dbReference>
<evidence type="ECO:0000313" key="6">
    <source>
        <dbReference type="Proteomes" id="UP000650466"/>
    </source>
</evidence>
<dbReference type="InterPro" id="IPR008979">
    <property type="entry name" value="Galactose-bd-like_sf"/>
</dbReference>
<keyword evidence="1" id="KW-0378">Hydrolase</keyword>
<dbReference type="Gene3D" id="2.70.98.10">
    <property type="match status" value="1"/>
</dbReference>
<dbReference type="Proteomes" id="UP000650466">
    <property type="component" value="Unassembled WGS sequence"/>
</dbReference>
<reference evidence="5" key="1">
    <citation type="submission" date="2020-09" db="EMBL/GenBank/DDBJ databases">
        <title>Draft Genome Sequence of Paenibacillus sp. WST5.</title>
        <authorList>
            <person name="Bao Z."/>
        </authorList>
    </citation>
    <scope>NUCLEOTIDE SEQUENCE</scope>
    <source>
        <strain evidence="5">WST5</strain>
    </source>
</reference>
<dbReference type="InterPro" id="IPR013780">
    <property type="entry name" value="Glyco_hydro_b"/>
</dbReference>
<protein>
    <submittedName>
        <fullName evidence="5">NPCBM/NEW2 domain-containing protein</fullName>
    </submittedName>
</protein>
<keyword evidence="2" id="KW-0326">Glycosidase</keyword>
<dbReference type="Gene3D" id="3.20.20.70">
    <property type="entry name" value="Aldolase class I"/>
    <property type="match status" value="1"/>
</dbReference>
<dbReference type="InterPro" id="IPR014718">
    <property type="entry name" value="GH-type_carb-bd"/>
</dbReference>
<dbReference type="Pfam" id="PF14508">
    <property type="entry name" value="GH97_N"/>
    <property type="match status" value="1"/>
</dbReference>
<evidence type="ECO:0000256" key="1">
    <source>
        <dbReference type="ARBA" id="ARBA00022801"/>
    </source>
</evidence>
<dbReference type="Pfam" id="PF14509">
    <property type="entry name" value="GH97_C"/>
    <property type="match status" value="1"/>
</dbReference>
<dbReference type="EMBL" id="JACVVD010000005">
    <property type="protein sequence ID" value="MBD0381903.1"/>
    <property type="molecule type" value="Genomic_DNA"/>
</dbReference>
<feature type="chain" id="PRO_5037276744" evidence="3">
    <location>
        <begin position="36"/>
        <end position="1332"/>
    </location>
</feature>
<dbReference type="InterPro" id="IPR029483">
    <property type="entry name" value="GH97_C"/>
</dbReference>
<dbReference type="InterPro" id="IPR029486">
    <property type="entry name" value="GH97_N"/>
</dbReference>
<evidence type="ECO:0000259" key="4">
    <source>
        <dbReference type="SMART" id="SM00776"/>
    </source>
</evidence>
<sequence length="1332" mass="144423">MHNRRYLRPITAKLFLMVCLLLSSLPFGLPGTVVANSVQLPITHSTFDEGTGTTATNASVTGVTYNESSTSLVVSDGVYVSDLNWVSMESYWSGAKKDKSLDGNTLTSAGKTYNKGIGSHANSKIVYNLDPAYKRFTAIAGIDDEIKSNPDHVKAKAKFYVKADDTVIASSPELKFNETYTFQVKIPAGAKTLTLITDDLGDPTCDHTDWLDARFLLTDEDGGWSPSEPVVIASPGGQVTSTIEQIDGRLTYSMKFNGATVVEKSALGVTVDGHDIGERVLWDRTQAVTVSPDAITYPIVGNHSTARDHHTLTTIPITDVNSGTNYKLQVKLFDDGIAFRYVIPPGTSDRVFSGETTSFRLPADSTVWYQQNTTNYEGRFTKQSAQSVPVNTKIGPPMTIKLPGSAGYAAITEGALVQYVGMTLIAEGGANFKANFINGGNWTLSGEVSTPWRIVTVADDLNGLVNNDILTNVSPPQAPIFDNNTDWIKPGSSTWSWVVDGDVSKRNMLLYIDYAAEMGIPYNLIDEGWTDWASTPEEFWAAVKEVVDYGKSKHVESWLWKSASDRFGIRGLFNREDRIAFFEKAKEAGVVGVKIDFIDGEELFKINFYKDTLEDAAKYRLMVNFHGANKPTGLSRTYPNELTREGVHGLEQGAPPADHNTTLPFTRYLAGHGDYTPMSLSNRMGKSSWSHQVATALSLTSPILSFGEHPENMLLNPAVELFKSMPTAWDETIVLPGSEIGEVSAMARRSGTTWYVAVMNGLEERTMGLNLSFLGSGKYNASIYADDMTKPNAYSLDKQVVSSGDVLSMKMRGSGGYVTKFSQLDMEPFGGGFLDKRTVHLITSNSSSEIHYTLDGSEPKASSPRYEKEIVITDSAVLRAVITSGEGAGSAVTARFNKTLPLIKILYDGDRNWVNPGGKVRIQTNAEGGDYEIRYTLDDTEPSQHSLLYTGPFTLPVSTAKLKAKLFVKGQPSSNTVSKTLYTLEHNGPVPPLPSVYLDELNWVSATSGWNNIPKKKLSIDGNPLRAGGKTYERGLGTHANSDIVYTIPKGAKRFVAIAAGDDEVREEGGYASMLFSVHVDGRLAAVSPLIGKGMLWNFDVPLPEGAKQILLSLNDAGGKNFDHGDWLNAGFLTTAMTARELAASIKQIANPSPSDTRLKLPSVPDGFRIAIQSSSDPSIIALDGTIRAPKAQTTVQVVLEITDLSDGSKAATEAIAVLVPQASGLAPYTLTTTGVLKRDGGIEAQISVQPTPEAVKGPDEQVIVFQLMKGNTPIGIVAIQSDRIETSKTFNAFFNAADFDSSLYTVRAMVLDRFNSDLTSSVSLAALAQLK</sequence>
<dbReference type="InterPro" id="IPR013785">
    <property type="entry name" value="Aldolase_TIM"/>
</dbReference>
<dbReference type="SUPFAM" id="SSF49785">
    <property type="entry name" value="Galactose-binding domain-like"/>
    <property type="match status" value="2"/>
</dbReference>
<dbReference type="InterPro" id="IPR019563">
    <property type="entry name" value="GH97_catalytic"/>
</dbReference>
<feature type="domain" description="Glycosyl hydrolase family 98 putative carbohydrate-binding module" evidence="4">
    <location>
        <begin position="992"/>
        <end position="1134"/>
    </location>
</feature>
<gene>
    <name evidence="5" type="ORF">ICC18_17400</name>
</gene>
<dbReference type="InterPro" id="IPR013222">
    <property type="entry name" value="Glyco_hyd_98_carb-bd"/>
</dbReference>
<dbReference type="GO" id="GO:0030246">
    <property type="term" value="F:carbohydrate binding"/>
    <property type="evidence" value="ECO:0007669"/>
    <property type="project" value="InterPro"/>
</dbReference>
<dbReference type="PANTHER" id="PTHR35803">
    <property type="entry name" value="GLUCAN 1,4-ALPHA-GLUCOSIDASE SUSB-RELATED"/>
    <property type="match status" value="1"/>
</dbReference>
<dbReference type="SMART" id="SM00776">
    <property type="entry name" value="NPCBM"/>
    <property type="match status" value="2"/>
</dbReference>
<dbReference type="InterPro" id="IPR052720">
    <property type="entry name" value="Glycosyl_hydrolase_97"/>
</dbReference>